<sequence>MMSQIPSCCRSNTGSAYPQGDAEKEDKNHTETFRFKILSVKINHSGATCGRLFGPISLLEFFGDMPQIIKDPIKEAIASQVAGYKTDPRDRSKHPKRHQPMAINALNITRSFDVNGKRAISRTTTIDSVSGVSLAWGKLTTSLPLLESEGEIATARRDGQITLTVGAHIINGRYVDLEAGDYFLVLRKVENHCSCTCTDGTSGGECMETHEAYFEISAVTRAKIVFSERPSIIQHSADMGDGVPWFLCLSEELELTDPQWLLIRVEHYMVDLFMNEQGYFKLVTNYSGSKQSRLVVSVQDETYFLERVELGGKILLVNPMQIETHEDKSYNILSIVGRCTYVHNLIKTAPNLSSIRKEDKVSLQTILDSLPASDAQIKRFLMNAVPASPCDYMYTGGDKFAYLDPILTAEFCIALLRTLDIHFARSERPKSDAVNPSVRDVWMMVMSFQQEFDFLPPHMRTPKSLFQIMRGLCDLHETFTELEDYLNNMGNEDKLLDTNMQLNLFKIHRKIVRAIIIANENKKMTYLAVIRKVDSLLFAPSVPSYLLDGMIQYLINSILHTDEDVLDYVTCLKFYYEKLSFTDVAEKMSRIFRSKKQTPFDATQFSLSGKKLFAVDVSRDNDEVLETKSPCLNYGVFKLNTKGLTQLRFKYAMNFLLSHCRSPLSLHLSFVSESLVAKDDGITCQLQVYRNEDESCLRDVLSSLFTINQRWNLEDMEKKMARFLGSKTALESVTGPPNFHARVWITKQKNTLNYERTESADTQYRSFESEDTSTLVDGMLQHIEEEAYIIINSNVPTV</sequence>
<dbReference type="RefSeq" id="XP_028865372.1">
    <property type="nucleotide sequence ID" value="XM_029009539.1"/>
</dbReference>
<proteinExistence type="predicted"/>
<evidence type="ECO:0000313" key="2">
    <source>
        <dbReference type="EMBL" id="GBE59129.1"/>
    </source>
</evidence>
<reference evidence="2 3" key="1">
    <citation type="journal article" date="2017" name="BMC Genomics">
        <title>Whole-genome assembly of Babesia ovata and comparative genomics between closely related pathogens.</title>
        <authorList>
            <person name="Yamagishi J."/>
            <person name="Asada M."/>
            <person name="Hakimi H."/>
            <person name="Tanaka T.Q."/>
            <person name="Sugimoto C."/>
            <person name="Kawazu S."/>
        </authorList>
    </citation>
    <scope>NUCLEOTIDE SEQUENCE [LARGE SCALE GENOMIC DNA]</scope>
    <source>
        <strain evidence="2 3">Miyake</strain>
    </source>
</reference>
<dbReference type="EMBL" id="BDSA01000001">
    <property type="protein sequence ID" value="GBE59129.1"/>
    <property type="molecule type" value="Genomic_DNA"/>
</dbReference>
<dbReference type="GeneID" id="39872899"/>
<dbReference type="AlphaFoldDB" id="A0A2H6K849"/>
<protein>
    <submittedName>
        <fullName evidence="2">Uncharacterized protein</fullName>
    </submittedName>
</protein>
<dbReference type="VEuPathDB" id="PiroplasmaDB:BOVATA_006220"/>
<comment type="caution">
    <text evidence="2">The sequence shown here is derived from an EMBL/GenBank/DDBJ whole genome shotgun (WGS) entry which is preliminary data.</text>
</comment>
<name>A0A2H6K849_9APIC</name>
<dbReference type="OrthoDB" id="364025at2759"/>
<organism evidence="2 3">
    <name type="scientific">Babesia ovata</name>
    <dbReference type="NCBI Taxonomy" id="189622"/>
    <lineage>
        <taxon>Eukaryota</taxon>
        <taxon>Sar</taxon>
        <taxon>Alveolata</taxon>
        <taxon>Apicomplexa</taxon>
        <taxon>Aconoidasida</taxon>
        <taxon>Piroplasmida</taxon>
        <taxon>Babesiidae</taxon>
        <taxon>Babesia</taxon>
    </lineage>
</organism>
<dbReference type="Proteomes" id="UP000236319">
    <property type="component" value="Unassembled WGS sequence"/>
</dbReference>
<evidence type="ECO:0000256" key="1">
    <source>
        <dbReference type="SAM" id="MobiDB-lite"/>
    </source>
</evidence>
<feature type="region of interest" description="Disordered" evidence="1">
    <location>
        <begin position="1"/>
        <end position="26"/>
    </location>
</feature>
<evidence type="ECO:0000313" key="3">
    <source>
        <dbReference type="Proteomes" id="UP000236319"/>
    </source>
</evidence>
<accession>A0A2H6K849</accession>
<keyword evidence="3" id="KW-1185">Reference proteome</keyword>
<gene>
    <name evidence="2" type="ORF">BOVATA_006220</name>
</gene>
<feature type="compositionally biased region" description="Polar residues" evidence="1">
    <location>
        <begin position="1"/>
        <end position="16"/>
    </location>
</feature>